<evidence type="ECO:0000313" key="1">
    <source>
        <dbReference type="EMBL" id="MBC3766170.1"/>
    </source>
</evidence>
<dbReference type="AlphaFoldDB" id="A0A8J6IUP1"/>
<gene>
    <name evidence="1" type="ORF">H8B19_09780</name>
</gene>
<keyword evidence="2" id="KW-1185">Reference proteome</keyword>
<comment type="caution">
    <text evidence="1">The sequence shown here is derived from an EMBL/GenBank/DDBJ whole genome shotgun (WGS) entry which is preliminary data.</text>
</comment>
<reference evidence="1" key="2">
    <citation type="submission" date="2020-08" db="EMBL/GenBank/DDBJ databases">
        <authorList>
            <person name="Lai Q."/>
        </authorList>
    </citation>
    <scope>NUCLEOTIDE SEQUENCE</scope>
    <source>
        <strain evidence="1">S27-2</strain>
    </source>
</reference>
<proteinExistence type="predicted"/>
<dbReference type="EMBL" id="JACNEP010000006">
    <property type="protein sequence ID" value="MBC3766170.1"/>
    <property type="molecule type" value="Genomic_DNA"/>
</dbReference>
<protein>
    <submittedName>
        <fullName evidence="1">Fis family transcriptional regulator</fullName>
    </submittedName>
</protein>
<reference evidence="1" key="1">
    <citation type="journal article" date="2018" name="Int. J. Syst. Evol. Microbiol.">
        <title>Neptunicella marina gen. nov., sp. nov., isolated from surface seawater.</title>
        <authorList>
            <person name="Liu X."/>
            <person name="Lai Q."/>
            <person name="Du Y."/>
            <person name="Zhang X."/>
            <person name="Liu Z."/>
            <person name="Sun F."/>
            <person name="Shao Z."/>
        </authorList>
    </citation>
    <scope>NUCLEOTIDE SEQUENCE</scope>
    <source>
        <strain evidence="1">S27-2</strain>
    </source>
</reference>
<accession>A0A8J6IUP1</accession>
<evidence type="ECO:0000313" key="2">
    <source>
        <dbReference type="Proteomes" id="UP000601768"/>
    </source>
</evidence>
<name>A0A8J6IUP1_9ALTE</name>
<organism evidence="1 2">
    <name type="scientific">Neptunicella marina</name>
    <dbReference type="NCBI Taxonomy" id="2125989"/>
    <lineage>
        <taxon>Bacteria</taxon>
        <taxon>Pseudomonadati</taxon>
        <taxon>Pseudomonadota</taxon>
        <taxon>Gammaproteobacteria</taxon>
        <taxon>Alteromonadales</taxon>
        <taxon>Alteromonadaceae</taxon>
        <taxon>Neptunicella</taxon>
    </lineage>
</organism>
<dbReference type="Proteomes" id="UP000601768">
    <property type="component" value="Unassembled WGS sequence"/>
</dbReference>
<dbReference type="RefSeq" id="WP_186506641.1">
    <property type="nucleotide sequence ID" value="NZ_JACNEP010000006.1"/>
</dbReference>
<sequence length="115" mass="13185">MKSTIKKLENNIIKALTIACENAKTTTPGFSWLTHSAKFDNFPASLVVTCVFETEQQIVDARQQKLDQALIKDIHKQMLKIGVVLKQPRHNVFFDSEERCIAEHAGNWKKRLQPH</sequence>